<evidence type="ECO:0000313" key="1">
    <source>
        <dbReference type="EMBL" id="GAN34401.1"/>
    </source>
</evidence>
<name>A0ABQ0K0D1_9BACT</name>
<dbReference type="RefSeq" id="WP_052564412.1">
    <property type="nucleotide sequence ID" value="NZ_BAFN01000001.1"/>
</dbReference>
<accession>A0ABQ0K0D1</accession>
<reference evidence="2" key="1">
    <citation type="journal article" date="2015" name="Genome Announc.">
        <title>Draft Genome Sequence of an Anaerobic Ammonium-Oxidizing Bacterium, "Candidatus Brocadia sinica".</title>
        <authorList>
            <person name="Oshiki M."/>
            <person name="Shinyako-Hata K."/>
            <person name="Satoh H."/>
            <person name="Okabe S."/>
        </authorList>
    </citation>
    <scope>NUCLEOTIDE SEQUENCE [LARGE SCALE GENOMIC DNA]</scope>
    <source>
        <strain evidence="2">JPN1</strain>
    </source>
</reference>
<evidence type="ECO:0000313" key="2">
    <source>
        <dbReference type="Proteomes" id="UP000032309"/>
    </source>
</evidence>
<proteinExistence type="predicted"/>
<keyword evidence="2" id="KW-1185">Reference proteome</keyword>
<protein>
    <submittedName>
        <fullName evidence="1">Phosphate starvation-inducible protein PhoH ATPase</fullName>
    </submittedName>
</protein>
<comment type="caution">
    <text evidence="1">The sequence shown here is derived from an EMBL/GenBank/DDBJ whole genome shotgun (WGS) entry which is preliminary data.</text>
</comment>
<organism evidence="1 2">
    <name type="scientific">Candidatus Brocadia sinica JPN1</name>
    <dbReference type="NCBI Taxonomy" id="1197129"/>
    <lineage>
        <taxon>Bacteria</taxon>
        <taxon>Pseudomonadati</taxon>
        <taxon>Planctomycetota</taxon>
        <taxon>Candidatus Brocadiia</taxon>
        <taxon>Candidatus Brocadiales</taxon>
        <taxon>Candidatus Brocadiaceae</taxon>
        <taxon>Candidatus Brocadia</taxon>
    </lineage>
</organism>
<dbReference type="Proteomes" id="UP000032309">
    <property type="component" value="Unassembled WGS sequence"/>
</dbReference>
<gene>
    <name evidence="1" type="ORF">BROSI_A2937</name>
</gene>
<sequence>MCREVVEKTGDIPASDGKMEDVRQVVHFLSNTLKSLEKEHVMQAIPELSELGKQFEKAISSWGTVTTSVDSSQ</sequence>
<dbReference type="EMBL" id="BAFN01000001">
    <property type="protein sequence ID" value="GAN34401.1"/>
    <property type="molecule type" value="Genomic_DNA"/>
</dbReference>